<evidence type="ECO:0000313" key="7">
    <source>
        <dbReference type="EMBL" id="AII02120.1"/>
    </source>
</evidence>
<keyword evidence="5 6" id="KW-0472">Membrane</keyword>
<organism evidence="7">
    <name type="scientific">Chlorella sorokiniana</name>
    <name type="common">Freshwater green alga</name>
    <dbReference type="NCBI Taxonomy" id="3076"/>
    <lineage>
        <taxon>Eukaryota</taxon>
        <taxon>Viridiplantae</taxon>
        <taxon>Chlorophyta</taxon>
        <taxon>core chlorophytes</taxon>
        <taxon>Trebouxiophyceae</taxon>
        <taxon>Chlorellales</taxon>
        <taxon>Chlorellaceae</taxon>
        <taxon>Chlorella clade</taxon>
        <taxon>Chlorella</taxon>
    </lineage>
</organism>
<keyword evidence="3 6" id="KW-0812">Transmembrane</keyword>
<dbReference type="GO" id="GO:0065002">
    <property type="term" value="P:intracellular protein transmembrane transport"/>
    <property type="evidence" value="ECO:0007669"/>
    <property type="project" value="TreeGrafter"/>
</dbReference>
<dbReference type="GO" id="GO:0043953">
    <property type="term" value="P:protein transport by the Tat complex"/>
    <property type="evidence" value="ECO:0007669"/>
    <property type="project" value="TreeGrafter"/>
</dbReference>
<comment type="subcellular location">
    <subcellularLocation>
        <location evidence="1">Membrane</location>
        <topology evidence="1">Multi-pass membrane protein</topology>
    </subcellularLocation>
</comment>
<feature type="transmembrane region" description="Helical" evidence="6">
    <location>
        <begin position="165"/>
        <end position="187"/>
    </location>
</feature>
<dbReference type="PANTHER" id="PTHR30371">
    <property type="entry name" value="SEC-INDEPENDENT PROTEIN TRANSLOCASE PROTEIN TATC"/>
    <property type="match status" value="1"/>
</dbReference>
<name>A0A076EF23_CHLSO</name>
<evidence type="ECO:0000256" key="2">
    <source>
        <dbReference type="ARBA" id="ARBA00008882"/>
    </source>
</evidence>
<comment type="similarity">
    <text evidence="2">Belongs to the TatC family.</text>
</comment>
<evidence type="ECO:0000313" key="8">
    <source>
        <dbReference type="EMBL" id="AIM56871.1"/>
    </source>
</evidence>
<dbReference type="InterPro" id="IPR002033">
    <property type="entry name" value="TatC"/>
</dbReference>
<reference evidence="7" key="2">
    <citation type="submission" date="2014-04" db="EMBL/GenBank/DDBJ databases">
        <title>Chlorella sorokiniana complete mitochondrial genome.</title>
        <authorList>
            <person name="Fan W."/>
            <person name="Mower J.P."/>
        </authorList>
    </citation>
    <scope>NUCLEOTIDE SEQUENCE</scope>
    <source>
        <strain evidence="7">1230</strain>
    </source>
</reference>
<sequence length="250" mass="29524">MVNFQYHLFELKLRGFYLILSAITTFFICWNYQLEIVYILGRPFIQLHQTFIFLELTEAFYTLVKISLILTLFLLLPLVLYHFWCFLIPSFYQMERSGVNFLYGIFLLLVLSEFLFTYFFLLPKIFHFLLSFEMSSASLESFTELSKQPLVSVEFNARIACYVKLVVKIITTVLVLFQIPFGISLLYSKKMLKVSSFYFNRKYLAGTSLLVSAFIVPPDFSSQLGLAFLFYMLFEFLIFIGLFFEEEFQP</sequence>
<feature type="transmembrane region" description="Helical" evidence="6">
    <location>
        <begin position="60"/>
        <end position="88"/>
    </location>
</feature>
<dbReference type="Pfam" id="PF00902">
    <property type="entry name" value="TatC"/>
    <property type="match status" value="1"/>
</dbReference>
<dbReference type="AlphaFoldDB" id="A0A076EF23"/>
<feature type="transmembrane region" description="Helical" evidence="6">
    <location>
        <begin position="16"/>
        <end position="40"/>
    </location>
</feature>
<geneLocation type="mitochondrion" evidence="7"/>
<dbReference type="RefSeq" id="YP_009049986.1">
    <property type="nucleotide sequence ID" value="NC_024626.1"/>
</dbReference>
<evidence type="ECO:0000256" key="5">
    <source>
        <dbReference type="ARBA" id="ARBA00023136"/>
    </source>
</evidence>
<dbReference type="PRINTS" id="PR01840">
    <property type="entry name" value="TATCFAMILY"/>
</dbReference>
<feature type="transmembrane region" description="Helical" evidence="6">
    <location>
        <begin position="100"/>
        <end position="121"/>
    </location>
</feature>
<evidence type="ECO:0000256" key="6">
    <source>
        <dbReference type="SAM" id="Phobius"/>
    </source>
</evidence>
<reference evidence="8" key="1">
    <citation type="journal article" date="2014" name="Mitochondrial DNA">
        <title>Complete genome sequence of mitochondrial DNA (mtDNA) of Chlorella sorokiniana.</title>
        <authorList>
            <person name="Orsini M."/>
            <person name="Costelli C."/>
            <person name="Malavasi V."/>
            <person name="Cusano R."/>
            <person name="Concas A."/>
            <person name="Angius A."/>
            <person name="Cao G."/>
        </authorList>
    </citation>
    <scope>NUCLEOTIDE SEQUENCE</scope>
</reference>
<dbReference type="GeneID" id="20004171"/>
<dbReference type="GO" id="GO:0009977">
    <property type="term" value="F:proton motive force dependent protein transmembrane transporter activity"/>
    <property type="evidence" value="ECO:0007669"/>
    <property type="project" value="TreeGrafter"/>
</dbReference>
<keyword evidence="4 6" id="KW-1133">Transmembrane helix</keyword>
<dbReference type="GO" id="GO:0033281">
    <property type="term" value="C:TAT protein transport complex"/>
    <property type="evidence" value="ECO:0007669"/>
    <property type="project" value="TreeGrafter"/>
</dbReference>
<dbReference type="EMBL" id="KJ742377">
    <property type="protein sequence ID" value="AII02120.1"/>
    <property type="molecule type" value="Genomic_DNA"/>
</dbReference>
<evidence type="ECO:0000256" key="4">
    <source>
        <dbReference type="ARBA" id="ARBA00022989"/>
    </source>
</evidence>
<evidence type="ECO:0000256" key="3">
    <source>
        <dbReference type="ARBA" id="ARBA00022692"/>
    </source>
</evidence>
<feature type="transmembrane region" description="Helical" evidence="6">
    <location>
        <begin position="199"/>
        <end position="218"/>
    </location>
</feature>
<dbReference type="PANTHER" id="PTHR30371:SF0">
    <property type="entry name" value="SEC-INDEPENDENT PROTEIN TRANSLOCASE PROTEIN TATC, CHLOROPLASTIC-RELATED"/>
    <property type="match status" value="1"/>
</dbReference>
<evidence type="ECO:0000256" key="1">
    <source>
        <dbReference type="ARBA" id="ARBA00004141"/>
    </source>
</evidence>
<feature type="transmembrane region" description="Helical" evidence="6">
    <location>
        <begin position="224"/>
        <end position="244"/>
    </location>
</feature>
<accession>A0A076EF23</accession>
<gene>
    <name evidence="7" type="primary">tatC</name>
    <name evidence="8" type="ORF">Csorokmtdna_017</name>
</gene>
<proteinExistence type="inferred from homology"/>
<dbReference type="EMBL" id="KM241869">
    <property type="protein sequence ID" value="AIM56871.1"/>
    <property type="molecule type" value="Genomic_DNA"/>
</dbReference>
<protein>
    <submittedName>
        <fullName evidence="7">SecY-independent transporter protein</fullName>
    </submittedName>
</protein>
<keyword evidence="7" id="KW-0496">Mitochondrion</keyword>